<evidence type="ECO:0000313" key="12">
    <source>
        <dbReference type="EMBL" id="CRX39490.1"/>
    </source>
</evidence>
<dbReference type="SMART" id="SM00357">
    <property type="entry name" value="CSP"/>
    <property type="match status" value="1"/>
</dbReference>
<dbReference type="InterPro" id="IPR003029">
    <property type="entry name" value="S1_domain"/>
</dbReference>
<dbReference type="InterPro" id="IPR011129">
    <property type="entry name" value="CSD"/>
</dbReference>
<protein>
    <recommendedName>
        <fullName evidence="8">Ribonuclease R</fullName>
        <shortName evidence="8">RNase R</shortName>
        <ecNumber evidence="8">3.1.13.1</ecNumber>
    </recommendedName>
</protein>
<dbReference type="SUPFAM" id="SSF50249">
    <property type="entry name" value="Nucleic acid-binding proteins"/>
    <property type="match status" value="4"/>
</dbReference>
<evidence type="ECO:0000256" key="1">
    <source>
        <dbReference type="ARBA" id="ARBA00001849"/>
    </source>
</evidence>
<comment type="function">
    <text evidence="8">3'-5' exoribonuclease that releases 5'-nucleoside monophosphates and is involved in maturation of structured RNAs.</text>
</comment>
<keyword evidence="3 8" id="KW-0963">Cytoplasm</keyword>
<reference evidence="13" key="1">
    <citation type="submission" date="2015-06" db="EMBL/GenBank/DDBJ databases">
        <authorList>
            <person name="Bertelli C."/>
        </authorList>
    </citation>
    <scope>NUCLEOTIDE SEQUENCE [LARGE SCALE GENOMIC DNA]</scope>
    <source>
        <strain evidence="13">CRIB-30</strain>
    </source>
</reference>
<dbReference type="InterPro" id="IPR004476">
    <property type="entry name" value="RNase_II/RNase_R"/>
</dbReference>
<keyword evidence="4 8" id="KW-0540">Nuclease</keyword>
<dbReference type="Gene3D" id="2.40.50.140">
    <property type="entry name" value="Nucleic acid-binding proteins"/>
    <property type="match status" value="2"/>
</dbReference>
<dbReference type="GO" id="GO:0005829">
    <property type="term" value="C:cytosol"/>
    <property type="evidence" value="ECO:0007669"/>
    <property type="project" value="UniProtKB-ARBA"/>
</dbReference>
<feature type="compositionally biased region" description="Basic residues" evidence="9">
    <location>
        <begin position="721"/>
        <end position="739"/>
    </location>
</feature>
<dbReference type="GO" id="GO:0003723">
    <property type="term" value="F:RNA binding"/>
    <property type="evidence" value="ECO:0007669"/>
    <property type="project" value="UniProtKB-UniRule"/>
</dbReference>
<dbReference type="Pfam" id="PF08206">
    <property type="entry name" value="OB_RNB"/>
    <property type="match status" value="1"/>
</dbReference>
<comment type="catalytic activity">
    <reaction evidence="1 8">
        <text>Exonucleolytic cleavage in the 3'- to 5'-direction to yield nucleoside 5'-phosphates.</text>
        <dbReference type="EC" id="3.1.13.1"/>
    </reaction>
</comment>
<dbReference type="InterPro" id="IPR012340">
    <property type="entry name" value="NA-bd_OB-fold"/>
</dbReference>
<dbReference type="OrthoDB" id="9764149at2"/>
<keyword evidence="6 8" id="KW-0269">Exonuclease</keyword>
<dbReference type="InterPro" id="IPR013223">
    <property type="entry name" value="RNase_B_OB_dom"/>
</dbReference>
<dbReference type="GO" id="GO:0008859">
    <property type="term" value="F:exoribonuclease II activity"/>
    <property type="evidence" value="ECO:0007669"/>
    <property type="project" value="UniProtKB-UniRule"/>
</dbReference>
<keyword evidence="13" id="KW-1185">Reference proteome</keyword>
<evidence type="ECO:0000259" key="10">
    <source>
        <dbReference type="SMART" id="SM00357"/>
    </source>
</evidence>
<evidence type="ECO:0000256" key="2">
    <source>
        <dbReference type="ARBA" id="ARBA00004496"/>
    </source>
</evidence>
<dbReference type="NCBIfam" id="TIGR00358">
    <property type="entry name" value="3_prime_RNase"/>
    <property type="match status" value="1"/>
</dbReference>
<feature type="region of interest" description="Disordered" evidence="9">
    <location>
        <begin position="713"/>
        <end position="739"/>
    </location>
</feature>
<keyword evidence="7 8" id="KW-0694">RNA-binding</keyword>
<comment type="similarity">
    <text evidence="8">Belongs to the RNR ribonuclease family. RNase R subfamily.</text>
</comment>
<dbReference type="AlphaFoldDB" id="A0A0H5E814"/>
<dbReference type="SMART" id="SM00955">
    <property type="entry name" value="RNB"/>
    <property type="match status" value="1"/>
</dbReference>
<dbReference type="Proteomes" id="UP000220251">
    <property type="component" value="Unassembled WGS sequence"/>
</dbReference>
<name>A0A0H5E814_9BACT</name>
<dbReference type="PANTHER" id="PTHR23355">
    <property type="entry name" value="RIBONUCLEASE"/>
    <property type="match status" value="1"/>
</dbReference>
<evidence type="ECO:0000313" key="13">
    <source>
        <dbReference type="Proteomes" id="UP000220251"/>
    </source>
</evidence>
<proteinExistence type="inferred from homology"/>
<evidence type="ECO:0000256" key="6">
    <source>
        <dbReference type="ARBA" id="ARBA00022839"/>
    </source>
</evidence>
<dbReference type="RefSeq" id="WP_098039356.1">
    <property type="nucleotide sequence ID" value="NZ_CWGJ01000028.1"/>
</dbReference>
<dbReference type="GO" id="GO:0006402">
    <property type="term" value="P:mRNA catabolic process"/>
    <property type="evidence" value="ECO:0007669"/>
    <property type="project" value="TreeGrafter"/>
</dbReference>
<dbReference type="PANTHER" id="PTHR23355:SF9">
    <property type="entry name" value="DIS3-LIKE EXONUCLEASE 2"/>
    <property type="match status" value="1"/>
</dbReference>
<evidence type="ECO:0000259" key="11">
    <source>
        <dbReference type="SMART" id="SM00955"/>
    </source>
</evidence>
<gene>
    <name evidence="12" type="primary">vacB</name>
    <name evidence="8" type="synonym">rnr</name>
    <name evidence="12" type="ORF">ELAC_2170</name>
</gene>
<dbReference type="InterPro" id="IPR050180">
    <property type="entry name" value="RNR_Ribonuclease"/>
</dbReference>
<keyword evidence="5 8" id="KW-0378">Hydrolase</keyword>
<dbReference type="Pfam" id="PF00575">
    <property type="entry name" value="S1"/>
    <property type="match status" value="1"/>
</dbReference>
<dbReference type="InterPro" id="IPR001900">
    <property type="entry name" value="RNase_II/R"/>
</dbReference>
<evidence type="ECO:0000256" key="8">
    <source>
        <dbReference type="HAMAP-Rule" id="MF_01895"/>
    </source>
</evidence>
<evidence type="ECO:0000256" key="7">
    <source>
        <dbReference type="ARBA" id="ARBA00022884"/>
    </source>
</evidence>
<evidence type="ECO:0000256" key="9">
    <source>
        <dbReference type="SAM" id="MobiDB-lite"/>
    </source>
</evidence>
<sequence length="739" mass="83617">MAKKRKKSKQVRLKDNLTKVLREFLGARKSPLTVAEILQRLSLPEEHAPVIEEILTELKTGGEMAGSGEGFSVKQKPHPEGITGTIRMHPKGFGFVVTDPGFECGGDIFIPKHLTQNAVDGDRVEAVLAAGPCPEKGPEGRVSMILERSRKHLAGIVSEIDNAGYFHAYAPLLGTSQRIFIQPSHEVTLSVGDRIVMEILDWGSKEKMAEGKWLHTIGSIHDPKIDIPAAIEEFDLSSTFPIKALNEAKLFGARVKKSDLEGRLDLTQDFTTTIDPDTAKDFDDAISIEKGKKGYKLGVHIADVSHYVKPGGALDKEAERRCNSTYFPGMCLPMLPKELSENLCSLRPNCIRLTYSALMEFDKKGEMTKYTIQRSYIKSAKRLTYKQAKKLLDSDKESPLRDKLLLMVELATLLKKQRMERGSVDLALPELIIKVDDQGVPTGTETVEYDITHQMIEEFMLKANETVATHLANEGKSVAYRVHDIPQEENIQEFALMARSFGFEIEDNPSPQLIQKLFAKAVDTPYGQYLATNYIRRMRMAYYSPDNIGHYGLSLTHYCHFTSPIRRYADLIIHRLLSGEPVDEQNLDKITSTLSEQERLSSKAEQNVVLLKKLRYLAALKSNEPFREFKAVVTSVKPFGITIDILDIMLETFIHISEIGKDYYEYNERRKELKGRSTGETFTTGTPVTAFLHNVDLIMKETKWELLSEVPDKSDFASRGKERKHRPERAKKNNRRRRR</sequence>
<accession>A0A0H5E814</accession>
<dbReference type="HAMAP" id="MF_01895">
    <property type="entry name" value="RNase_R"/>
    <property type="match status" value="1"/>
</dbReference>
<comment type="subcellular location">
    <subcellularLocation>
        <location evidence="2 8">Cytoplasm</location>
    </subcellularLocation>
</comment>
<dbReference type="EMBL" id="CWGJ01000028">
    <property type="protein sequence ID" value="CRX39490.1"/>
    <property type="molecule type" value="Genomic_DNA"/>
</dbReference>
<evidence type="ECO:0000256" key="3">
    <source>
        <dbReference type="ARBA" id="ARBA00022490"/>
    </source>
</evidence>
<dbReference type="InterPro" id="IPR040476">
    <property type="entry name" value="CSD2"/>
</dbReference>
<evidence type="ECO:0000256" key="5">
    <source>
        <dbReference type="ARBA" id="ARBA00022801"/>
    </source>
</evidence>
<dbReference type="Pfam" id="PF17876">
    <property type="entry name" value="CSD2"/>
    <property type="match status" value="1"/>
</dbReference>
<dbReference type="Pfam" id="PF00773">
    <property type="entry name" value="RNB"/>
    <property type="match status" value="1"/>
</dbReference>
<dbReference type="EC" id="3.1.13.1" evidence="8"/>
<dbReference type="InterPro" id="IPR011805">
    <property type="entry name" value="RNase_R"/>
</dbReference>
<organism evidence="12 13">
    <name type="scientific">Estrella lausannensis</name>
    <dbReference type="NCBI Taxonomy" id="483423"/>
    <lineage>
        <taxon>Bacteria</taxon>
        <taxon>Pseudomonadati</taxon>
        <taxon>Chlamydiota</taxon>
        <taxon>Chlamydiia</taxon>
        <taxon>Parachlamydiales</taxon>
        <taxon>Candidatus Criblamydiaceae</taxon>
        <taxon>Estrella</taxon>
    </lineage>
</organism>
<feature type="domain" description="RNB" evidence="11">
    <location>
        <begin position="263"/>
        <end position="583"/>
    </location>
</feature>
<evidence type="ECO:0000256" key="4">
    <source>
        <dbReference type="ARBA" id="ARBA00022722"/>
    </source>
</evidence>
<feature type="domain" description="Cold-shock" evidence="10">
    <location>
        <begin position="83"/>
        <end position="146"/>
    </location>
</feature>